<evidence type="ECO:0000313" key="2">
    <source>
        <dbReference type="EMBL" id="TDY62443.1"/>
    </source>
</evidence>
<dbReference type="Pfam" id="PF04230">
    <property type="entry name" value="PS_pyruv_trans"/>
    <property type="match status" value="1"/>
</dbReference>
<comment type="caution">
    <text evidence="2">The sequence shown here is derived from an EMBL/GenBank/DDBJ whole genome shotgun (WGS) entry which is preliminary data.</text>
</comment>
<reference evidence="2 3" key="1">
    <citation type="submission" date="2019-03" db="EMBL/GenBank/DDBJ databases">
        <title>Genomic Encyclopedia of Type Strains, Phase III (KMG-III): the genomes of soil and plant-associated and newly described type strains.</title>
        <authorList>
            <person name="Whitman W."/>
        </authorList>
    </citation>
    <scope>NUCLEOTIDE SEQUENCE [LARGE SCALE GENOMIC DNA]</scope>
    <source>
        <strain evidence="2 3">CECT 8301</strain>
    </source>
</reference>
<dbReference type="InterPro" id="IPR007345">
    <property type="entry name" value="Polysacch_pyruvyl_Trfase"/>
</dbReference>
<evidence type="ECO:0000259" key="1">
    <source>
        <dbReference type="Pfam" id="PF04230"/>
    </source>
</evidence>
<dbReference type="EMBL" id="SORL01000008">
    <property type="protein sequence ID" value="TDY62443.1"/>
    <property type="molecule type" value="Genomic_DNA"/>
</dbReference>
<sequence>MVIQIDGTNTLNKGAELMLVALLEQIEKHHPEATVYYNTNNIGEKSQKFSTNLAIHQRFWLRNSKYPVGVLRRLKLPYTFFTSKHPVKGVNLLLDAAGFQFSDQWNYTKERLDELENYYKKLKSKGTKIIFLPQAFGPFKTNEGKRAVEIINKYADIIFAREEISYNFILEAGADKDKVQLCTDFTLLVKGVLPKLDIQLKDKVCIIPNKKMITHANSSKNEYLSVMGDLISIIRESGREPFLLNHEGIGDLEICNLISKNSNKPLDILNGFNAKEVKGIIGSSYMVISSRFHGVASALNQGVPCLSTSWNHKYEMLFNDFGLSKDYIIGLKPEIGELNKVVKTLLDKTENEIVRDKLKESRVKIDKKVNEMWNLIWNKNI</sequence>
<feature type="domain" description="Polysaccharide pyruvyl transferase" evidence="1">
    <location>
        <begin position="12"/>
        <end position="312"/>
    </location>
</feature>
<proteinExistence type="predicted"/>
<organism evidence="2 3">
    <name type="scientific">Algibacter lectus</name>
    <dbReference type="NCBI Taxonomy" id="221126"/>
    <lineage>
        <taxon>Bacteria</taxon>
        <taxon>Pseudomonadati</taxon>
        <taxon>Bacteroidota</taxon>
        <taxon>Flavobacteriia</taxon>
        <taxon>Flavobacteriales</taxon>
        <taxon>Flavobacteriaceae</taxon>
        <taxon>Algibacter</taxon>
    </lineage>
</organism>
<protein>
    <submittedName>
        <fullName evidence="2">Colanic acid/amylovoran biosynthesis protein</fullName>
    </submittedName>
</protein>
<accession>A0A4R8M9Z2</accession>
<dbReference type="Proteomes" id="UP000294824">
    <property type="component" value="Unassembled WGS sequence"/>
</dbReference>
<gene>
    <name evidence="2" type="ORF">DFQ06_2283</name>
</gene>
<dbReference type="PANTHER" id="PTHR36836">
    <property type="entry name" value="COLANIC ACID BIOSYNTHESIS PROTEIN WCAK"/>
    <property type="match status" value="1"/>
</dbReference>
<dbReference type="RefSeq" id="WP_133967698.1">
    <property type="nucleotide sequence ID" value="NZ_SORL01000008.1"/>
</dbReference>
<keyword evidence="3" id="KW-1185">Reference proteome</keyword>
<evidence type="ECO:0000313" key="3">
    <source>
        <dbReference type="Proteomes" id="UP000294824"/>
    </source>
</evidence>
<dbReference type="PANTHER" id="PTHR36836:SF1">
    <property type="entry name" value="COLANIC ACID BIOSYNTHESIS PROTEIN WCAK"/>
    <property type="match status" value="1"/>
</dbReference>
<name>A0A4R8M9Z2_9FLAO</name>
<dbReference type="AlphaFoldDB" id="A0A4R8M9Z2"/>